<protein>
    <submittedName>
        <fullName evidence="5">Multiple inositol polyphosphate phosphatase 1-like</fullName>
    </submittedName>
</protein>
<reference evidence="5" key="1">
    <citation type="submission" date="2025-08" db="UniProtKB">
        <authorList>
            <consortium name="RefSeq"/>
        </authorList>
    </citation>
    <scope>IDENTIFICATION</scope>
    <source>
        <tissue evidence="5">Whole body</tissue>
    </source>
</reference>
<evidence type="ECO:0000256" key="1">
    <source>
        <dbReference type="ARBA" id="ARBA00022801"/>
    </source>
</evidence>
<dbReference type="PANTHER" id="PTHR20963">
    <property type="entry name" value="MULTIPLE INOSITOL POLYPHOSPHATE PHOSPHATASE-RELATED"/>
    <property type="match status" value="1"/>
</dbReference>
<evidence type="ECO:0000256" key="3">
    <source>
        <dbReference type="SAM" id="Phobius"/>
    </source>
</evidence>
<keyword evidence="3" id="KW-0472">Membrane</keyword>
<keyword evidence="3" id="KW-1133">Transmembrane helix</keyword>
<evidence type="ECO:0000256" key="2">
    <source>
        <dbReference type="ARBA" id="ARBA00023180"/>
    </source>
</evidence>
<dbReference type="Proteomes" id="UP001652626">
    <property type="component" value="Chromosome 8"/>
</dbReference>
<dbReference type="SUPFAM" id="SSF53254">
    <property type="entry name" value="Phosphoglycerate mutase-like"/>
    <property type="match status" value="1"/>
</dbReference>
<dbReference type="PIRSF" id="PIRSF000894">
    <property type="entry name" value="Acid_phosphatase"/>
    <property type="match status" value="1"/>
</dbReference>
<dbReference type="RefSeq" id="XP_064071714.1">
    <property type="nucleotide sequence ID" value="XM_064215644.1"/>
</dbReference>
<keyword evidence="2" id="KW-0325">Glycoprotein</keyword>
<dbReference type="InterPro" id="IPR029033">
    <property type="entry name" value="His_PPase_superfam"/>
</dbReference>
<organism evidence="4 5">
    <name type="scientific">Vanessa tameamea</name>
    <name type="common">Kamehameha butterfly</name>
    <dbReference type="NCBI Taxonomy" id="334116"/>
    <lineage>
        <taxon>Eukaryota</taxon>
        <taxon>Metazoa</taxon>
        <taxon>Ecdysozoa</taxon>
        <taxon>Arthropoda</taxon>
        <taxon>Hexapoda</taxon>
        <taxon>Insecta</taxon>
        <taxon>Pterygota</taxon>
        <taxon>Neoptera</taxon>
        <taxon>Endopterygota</taxon>
        <taxon>Lepidoptera</taxon>
        <taxon>Glossata</taxon>
        <taxon>Ditrysia</taxon>
        <taxon>Papilionoidea</taxon>
        <taxon>Nymphalidae</taxon>
        <taxon>Nymphalinae</taxon>
        <taxon>Vanessa</taxon>
    </lineage>
</organism>
<name>A0ABM4AK87_VANTA</name>
<dbReference type="InterPro" id="IPR000560">
    <property type="entry name" value="His_Pase_clade-2"/>
</dbReference>
<gene>
    <name evidence="5" type="primary">LOC113400032</name>
</gene>
<evidence type="ECO:0000313" key="5">
    <source>
        <dbReference type="RefSeq" id="XP_064071714.1"/>
    </source>
</evidence>
<keyword evidence="4" id="KW-1185">Reference proteome</keyword>
<feature type="transmembrane region" description="Helical" evidence="3">
    <location>
        <begin position="6"/>
        <end position="24"/>
    </location>
</feature>
<evidence type="ECO:0000313" key="4">
    <source>
        <dbReference type="Proteomes" id="UP001652626"/>
    </source>
</evidence>
<sequence length="439" mass="52081">MKTHTIQYLITTIYFFTLSIVIVLSHNLHATTLKPKDIRNFLGTRTPYRFKNNKNDTRISFPSCKETKIWMILRHGTRFPSAKDILGMNTKLKELKYEILMKNIQGTIKEDYLNLFKSWSNDIEIEQEKYLTLEGQYEMIQLAERMQKRFPNSIKNKYNSKHFKFKYTATQRAQQSARYFTVGLFDKNNSQSVVFEPALKVDTTLRFYKHCDKWLKQVKRNPNTYKEQMLYGNSNEMNVTLQSISKRFGLDRVLRLDIANLIYKICGYETSWHKYYSSPWCIGFDDVSVKILEYYHDLKHYWLDGYGFNLTYKQACMLLKNMFEIFSKKGPNATFLFAHSGTLLKLLTHLELYKPDSHLMGDTIVEDRTWRASNIDCFASNLAFVLFKCKDGDKILSLHQERIIKLPMCKEELCPLEYLKEYFYDSIHNCDHSDMCRLD</sequence>
<dbReference type="CDD" id="cd07061">
    <property type="entry name" value="HP_HAP_like"/>
    <property type="match status" value="1"/>
</dbReference>
<dbReference type="Gene3D" id="3.40.50.1240">
    <property type="entry name" value="Phosphoglycerate mutase-like"/>
    <property type="match status" value="1"/>
</dbReference>
<dbReference type="GeneID" id="113400032"/>
<dbReference type="PANTHER" id="PTHR20963:SF51">
    <property type="entry name" value="MULTIPLE INOSITOL POLYPHOSPHATE PHOSPHATASE 1"/>
    <property type="match status" value="1"/>
</dbReference>
<keyword evidence="3" id="KW-0812">Transmembrane</keyword>
<keyword evidence="1" id="KW-0378">Hydrolase</keyword>
<proteinExistence type="predicted"/>
<dbReference type="Pfam" id="PF00328">
    <property type="entry name" value="His_Phos_2"/>
    <property type="match status" value="1"/>
</dbReference>
<dbReference type="InterPro" id="IPR016274">
    <property type="entry name" value="Histidine_acid_Pase_euk"/>
</dbReference>
<accession>A0ABM4AK87</accession>